<evidence type="ECO:0000313" key="2">
    <source>
        <dbReference type="EMBL" id="OWM78242.1"/>
    </source>
</evidence>
<protein>
    <submittedName>
        <fullName evidence="2">Uncharacterized protein</fullName>
    </submittedName>
</protein>
<comment type="caution">
    <text evidence="2">The sequence shown here is derived from an EMBL/GenBank/DDBJ whole genome shotgun (WGS) entry which is preliminary data.</text>
</comment>
<keyword evidence="5" id="KW-1185">Reference proteome</keyword>
<evidence type="ECO:0000256" key="1">
    <source>
        <dbReference type="SAM" id="MobiDB-lite"/>
    </source>
</evidence>
<evidence type="ECO:0000313" key="4">
    <source>
        <dbReference type="Proteomes" id="UP000197138"/>
    </source>
</evidence>
<organism evidence="2 4">
    <name type="scientific">Punica granatum</name>
    <name type="common">Pomegranate</name>
    <dbReference type="NCBI Taxonomy" id="22663"/>
    <lineage>
        <taxon>Eukaryota</taxon>
        <taxon>Viridiplantae</taxon>
        <taxon>Streptophyta</taxon>
        <taxon>Embryophyta</taxon>
        <taxon>Tracheophyta</taxon>
        <taxon>Spermatophyta</taxon>
        <taxon>Magnoliopsida</taxon>
        <taxon>eudicotyledons</taxon>
        <taxon>Gunneridae</taxon>
        <taxon>Pentapetalae</taxon>
        <taxon>rosids</taxon>
        <taxon>malvids</taxon>
        <taxon>Myrtales</taxon>
        <taxon>Lythraceae</taxon>
        <taxon>Punica</taxon>
    </lineage>
</organism>
<dbReference type="Proteomes" id="UP000197138">
    <property type="component" value="Unassembled WGS sequence"/>
</dbReference>
<evidence type="ECO:0000313" key="5">
    <source>
        <dbReference type="Proteomes" id="UP000233551"/>
    </source>
</evidence>
<dbReference type="EMBL" id="MTKT01002501">
    <property type="protein sequence ID" value="OWM78242.1"/>
    <property type="molecule type" value="Genomic_DNA"/>
</dbReference>
<proteinExistence type="predicted"/>
<gene>
    <name evidence="2" type="ORF">CDL15_Pgr015061</name>
    <name evidence="3" type="ORF">CRG98_008453</name>
</gene>
<dbReference type="Proteomes" id="UP000233551">
    <property type="component" value="Unassembled WGS sequence"/>
</dbReference>
<feature type="region of interest" description="Disordered" evidence="1">
    <location>
        <begin position="90"/>
        <end position="111"/>
    </location>
</feature>
<sequence>MTALKGSTIAFAFQWGVQCAMECPPDPLGDLLMFTSQSLSFLLDMVMEPLAFDLSVEHFKRENQQVAYSLEGVSPMERFRRRHLSLIDSDKDAHPAVPPSEFFQREEKPSH</sequence>
<reference evidence="4" key="1">
    <citation type="journal article" date="2017" name="Plant J.">
        <title>The pomegranate (Punica granatum L.) genome and the genomics of punicalagin biosynthesis.</title>
        <authorList>
            <person name="Qin G."/>
            <person name="Xu C."/>
            <person name="Ming R."/>
            <person name="Tang H."/>
            <person name="Guyot R."/>
            <person name="Kramer E.M."/>
            <person name="Hu Y."/>
            <person name="Yi X."/>
            <person name="Qi Y."/>
            <person name="Xu X."/>
            <person name="Gao Z."/>
            <person name="Pan H."/>
            <person name="Jian J."/>
            <person name="Tian Y."/>
            <person name="Yue Z."/>
            <person name="Xu Y."/>
        </authorList>
    </citation>
    <scope>NUCLEOTIDE SEQUENCE [LARGE SCALE GENOMIC DNA]</scope>
    <source>
        <strain evidence="4">cv. Dabenzi</strain>
    </source>
</reference>
<evidence type="ECO:0000313" key="3">
    <source>
        <dbReference type="EMBL" id="PKI71155.1"/>
    </source>
</evidence>
<reference evidence="2" key="2">
    <citation type="submission" date="2017-06" db="EMBL/GenBank/DDBJ databases">
        <title>The pomegranate genome and the genomics of punicalagin biosynthesis.</title>
        <authorList>
            <person name="Xu C."/>
        </authorList>
    </citation>
    <scope>NUCLEOTIDE SEQUENCE [LARGE SCALE GENOMIC DNA]</scope>
    <source>
        <tissue evidence="2">Fresh leaf</tissue>
    </source>
</reference>
<accession>A0A218X1M5</accession>
<name>A0A218X1M5_PUNGR</name>
<reference evidence="3 5" key="3">
    <citation type="submission" date="2017-11" db="EMBL/GenBank/DDBJ databases">
        <title>De-novo sequencing of pomegranate (Punica granatum L.) genome.</title>
        <authorList>
            <person name="Akparov Z."/>
            <person name="Amiraslanov A."/>
            <person name="Hajiyeva S."/>
            <person name="Abbasov M."/>
            <person name="Kaur K."/>
            <person name="Hamwieh A."/>
            <person name="Solovyev V."/>
            <person name="Salamov A."/>
            <person name="Braich B."/>
            <person name="Kosarev P."/>
            <person name="Mahmoud A."/>
            <person name="Hajiyev E."/>
            <person name="Babayeva S."/>
            <person name="Izzatullayeva V."/>
            <person name="Mammadov A."/>
            <person name="Mammadov A."/>
            <person name="Sharifova S."/>
            <person name="Ojaghi J."/>
            <person name="Eynullazada K."/>
            <person name="Bayramov B."/>
            <person name="Abdulazimova A."/>
            <person name="Shahmuradov I."/>
        </authorList>
    </citation>
    <scope>NUCLEOTIDE SEQUENCE [LARGE SCALE GENOMIC DNA]</scope>
    <source>
        <strain evidence="3">AG2017</strain>
        <strain evidence="5">cv. AG2017</strain>
        <tissue evidence="3">Leaf</tissue>
    </source>
</reference>
<dbReference type="EMBL" id="PGOL01000396">
    <property type="protein sequence ID" value="PKI71155.1"/>
    <property type="molecule type" value="Genomic_DNA"/>
</dbReference>
<dbReference type="AlphaFoldDB" id="A0A218X1M5"/>